<gene>
    <name evidence="1" type="ORF">KDI_55640</name>
</gene>
<organism evidence="1 2">
    <name type="scientific">Dictyobacter arantiisoli</name>
    <dbReference type="NCBI Taxonomy" id="2014874"/>
    <lineage>
        <taxon>Bacteria</taxon>
        <taxon>Bacillati</taxon>
        <taxon>Chloroflexota</taxon>
        <taxon>Ktedonobacteria</taxon>
        <taxon>Ktedonobacterales</taxon>
        <taxon>Dictyobacteraceae</taxon>
        <taxon>Dictyobacter</taxon>
    </lineage>
</organism>
<protein>
    <submittedName>
        <fullName evidence="1">Uncharacterized protein</fullName>
    </submittedName>
</protein>
<evidence type="ECO:0000313" key="2">
    <source>
        <dbReference type="Proteomes" id="UP000322530"/>
    </source>
</evidence>
<dbReference type="EMBL" id="BIXY01000201">
    <property type="protein sequence ID" value="GCF12000.1"/>
    <property type="molecule type" value="Genomic_DNA"/>
</dbReference>
<sequence length="42" mass="4461">MSGVEEGQLLVADYILQSSTGFVGQAALLIQVSTIMILHITL</sequence>
<accession>A0A5A5TK51</accession>
<reference evidence="1 2" key="1">
    <citation type="submission" date="2019-01" db="EMBL/GenBank/DDBJ databases">
        <title>Draft genome sequence of Dictyobacter sp. Uno17.</title>
        <authorList>
            <person name="Wang C.M."/>
            <person name="Zheng Y."/>
            <person name="Sakai Y."/>
            <person name="Abe K."/>
            <person name="Yokota A."/>
            <person name="Yabe S."/>
        </authorList>
    </citation>
    <scope>NUCLEOTIDE SEQUENCE [LARGE SCALE GENOMIC DNA]</scope>
    <source>
        <strain evidence="1 2">Uno17</strain>
    </source>
</reference>
<keyword evidence="2" id="KW-1185">Reference proteome</keyword>
<comment type="caution">
    <text evidence="1">The sequence shown here is derived from an EMBL/GenBank/DDBJ whole genome shotgun (WGS) entry which is preliminary data.</text>
</comment>
<dbReference type="Proteomes" id="UP000322530">
    <property type="component" value="Unassembled WGS sequence"/>
</dbReference>
<proteinExistence type="predicted"/>
<evidence type="ECO:0000313" key="1">
    <source>
        <dbReference type="EMBL" id="GCF12000.1"/>
    </source>
</evidence>
<dbReference type="AlphaFoldDB" id="A0A5A5TK51"/>
<name>A0A5A5TK51_9CHLR</name>